<proteinExistence type="predicted"/>
<protein>
    <recommendedName>
        <fullName evidence="3">Protein kinase domain-containing protein</fullName>
    </recommendedName>
</protein>
<accession>A0ABY8TTQ4</accession>
<feature type="region of interest" description="Disordered" evidence="1">
    <location>
        <begin position="206"/>
        <end position="245"/>
    </location>
</feature>
<dbReference type="EMBL" id="CP126210">
    <property type="protein sequence ID" value="WIA11661.1"/>
    <property type="molecule type" value="Genomic_DNA"/>
</dbReference>
<evidence type="ECO:0000259" key="3">
    <source>
        <dbReference type="PROSITE" id="PS50011"/>
    </source>
</evidence>
<feature type="region of interest" description="Disordered" evidence="1">
    <location>
        <begin position="262"/>
        <end position="293"/>
    </location>
</feature>
<dbReference type="PANTHER" id="PTHR44329">
    <property type="entry name" value="SERINE/THREONINE-PROTEIN KINASE TNNI3K-RELATED"/>
    <property type="match status" value="1"/>
</dbReference>
<keyword evidence="2" id="KW-0812">Transmembrane</keyword>
<dbReference type="PANTHER" id="PTHR44329:SF214">
    <property type="entry name" value="PROTEIN KINASE DOMAIN-CONTAINING PROTEIN"/>
    <property type="match status" value="1"/>
</dbReference>
<dbReference type="InterPro" id="IPR011009">
    <property type="entry name" value="Kinase-like_dom_sf"/>
</dbReference>
<gene>
    <name evidence="4" type="ORF">OEZ85_011762</name>
</gene>
<dbReference type="Gene3D" id="1.10.510.10">
    <property type="entry name" value="Transferase(Phosphotransferase) domain 1"/>
    <property type="match status" value="1"/>
</dbReference>
<evidence type="ECO:0000256" key="1">
    <source>
        <dbReference type="SAM" id="MobiDB-lite"/>
    </source>
</evidence>
<dbReference type="Gene3D" id="3.30.200.20">
    <property type="entry name" value="Phosphorylase Kinase, domain 1"/>
    <property type="match status" value="1"/>
</dbReference>
<feature type="compositionally biased region" description="Polar residues" evidence="1">
    <location>
        <begin position="269"/>
        <end position="293"/>
    </location>
</feature>
<keyword evidence="2" id="KW-1133">Transmembrane helix</keyword>
<dbReference type="SUPFAM" id="SSF56112">
    <property type="entry name" value="Protein kinase-like (PK-like)"/>
    <property type="match status" value="1"/>
</dbReference>
<evidence type="ECO:0000256" key="2">
    <source>
        <dbReference type="SAM" id="Phobius"/>
    </source>
</evidence>
<feature type="transmembrane region" description="Helical" evidence="2">
    <location>
        <begin position="175"/>
        <end position="199"/>
    </location>
</feature>
<evidence type="ECO:0000313" key="5">
    <source>
        <dbReference type="Proteomes" id="UP001244341"/>
    </source>
</evidence>
<name>A0ABY8TTQ4_TETOB</name>
<sequence length="513" mass="55762">MRIWARLYTHKECNTRWAATTNERRGNGASVDFFRGRPGSVLALYNTQRVRPACTSASISTELIMTSYARSSKFPNKGMQQRVRSITTTFQGKVFSKQLQLDDFATDLPLAYQEGRGLLGGFTILVQNTTRICVATVSEDCLKIKSSDACVNSLINEQMENASHEAAAARQQPTVLVAAVVGCVVGGVLLAAAAVVWLVRRRRRATQQQQQRQLDKSSDGSDGSSSRHVAAGSGSGSSPHGPDIEQGLIKISAAPSAAAAADVKSSVDQPQPQLLDTRGWQMTTESTAPSLSSARDDHIQWGFMLGAGSFGKVYKGFWGGREVTIKVIEHDSETTAALENEVTLLLSFNHPNIPASQWQPERACPGQDNASVEFCDQGTLANLAATKWLPELEGDEQMLRRLLLLRDAVRGLQALHAACVVHGDLNARNVLVSSSRCAPYGLVAKLADLGLSRVIKQHSIHRTTNTVGTLSHMPPEMLRFGRMSPAADSYAFGIMLLTLWTGQEAFRKLHYGQ</sequence>
<dbReference type="PROSITE" id="PS50011">
    <property type="entry name" value="PROTEIN_KINASE_DOM"/>
    <property type="match status" value="1"/>
</dbReference>
<organism evidence="4 5">
    <name type="scientific">Tetradesmus obliquus</name>
    <name type="common">Green alga</name>
    <name type="synonym">Acutodesmus obliquus</name>
    <dbReference type="NCBI Taxonomy" id="3088"/>
    <lineage>
        <taxon>Eukaryota</taxon>
        <taxon>Viridiplantae</taxon>
        <taxon>Chlorophyta</taxon>
        <taxon>core chlorophytes</taxon>
        <taxon>Chlorophyceae</taxon>
        <taxon>CS clade</taxon>
        <taxon>Sphaeropleales</taxon>
        <taxon>Scenedesmaceae</taxon>
        <taxon>Tetradesmus</taxon>
    </lineage>
</organism>
<feature type="domain" description="Protein kinase" evidence="3">
    <location>
        <begin position="299"/>
        <end position="513"/>
    </location>
</feature>
<dbReference type="Pfam" id="PF00069">
    <property type="entry name" value="Pkinase"/>
    <property type="match status" value="1"/>
</dbReference>
<dbReference type="InterPro" id="IPR000719">
    <property type="entry name" value="Prot_kinase_dom"/>
</dbReference>
<reference evidence="4 5" key="1">
    <citation type="submission" date="2023-05" db="EMBL/GenBank/DDBJ databases">
        <title>A 100% complete, gapless, phased diploid assembly of the Scenedesmus obliquus UTEX 3031 genome.</title>
        <authorList>
            <person name="Biondi T.C."/>
            <person name="Hanschen E.R."/>
            <person name="Kwon T."/>
            <person name="Eng W."/>
            <person name="Kruse C.P.S."/>
            <person name="Koehler S.I."/>
            <person name="Kunde Y."/>
            <person name="Gleasner C.D."/>
            <person name="You Mak K.T."/>
            <person name="Polle J."/>
            <person name="Hovde B.T."/>
            <person name="Starkenburg S.R."/>
        </authorList>
    </citation>
    <scope>NUCLEOTIDE SEQUENCE [LARGE SCALE GENOMIC DNA]</scope>
    <source>
        <strain evidence="4 5">DOE0152z</strain>
    </source>
</reference>
<dbReference type="Proteomes" id="UP001244341">
    <property type="component" value="Chromosome 3b"/>
</dbReference>
<dbReference type="InterPro" id="IPR051681">
    <property type="entry name" value="Ser/Thr_Kinases-Pseudokinases"/>
</dbReference>
<keyword evidence="2" id="KW-0472">Membrane</keyword>
<feature type="compositionally biased region" description="Low complexity" evidence="1">
    <location>
        <begin position="220"/>
        <end position="241"/>
    </location>
</feature>
<evidence type="ECO:0000313" key="4">
    <source>
        <dbReference type="EMBL" id="WIA11661.1"/>
    </source>
</evidence>
<keyword evidence="5" id="KW-1185">Reference proteome</keyword>